<dbReference type="EMBL" id="JBHUMB010000005">
    <property type="protein sequence ID" value="MFD2741963.1"/>
    <property type="molecule type" value="Genomic_DNA"/>
</dbReference>
<evidence type="ECO:0000256" key="1">
    <source>
        <dbReference type="SAM" id="MobiDB-lite"/>
    </source>
</evidence>
<organism evidence="2 3">
    <name type="scientific">Sphingobacterium populi</name>
    <dbReference type="NCBI Taxonomy" id="1812824"/>
    <lineage>
        <taxon>Bacteria</taxon>
        <taxon>Pseudomonadati</taxon>
        <taxon>Bacteroidota</taxon>
        <taxon>Sphingobacteriia</taxon>
        <taxon>Sphingobacteriales</taxon>
        <taxon>Sphingobacteriaceae</taxon>
        <taxon>Sphingobacterium</taxon>
    </lineage>
</organism>
<evidence type="ECO:0000313" key="3">
    <source>
        <dbReference type="Proteomes" id="UP001597418"/>
    </source>
</evidence>
<evidence type="ECO:0000313" key="2">
    <source>
        <dbReference type="EMBL" id="MFD2741963.1"/>
    </source>
</evidence>
<gene>
    <name evidence="2" type="ORF">ACFSQ6_00985</name>
</gene>
<feature type="region of interest" description="Disordered" evidence="1">
    <location>
        <begin position="32"/>
        <end position="56"/>
    </location>
</feature>
<sequence length="448" mass="50761">MAGEVDFVDEQYALIGGGEVLVDMGQVNNLAPLSKPPSSPKIKGESQSSEIANWGEDNDFPQKVIKAAEQSTELPALLDWQARALQGKEVVAFQRYFNEESQTWAFKPVVDLDIDSFLQDTTFKRYTREAATDLFWFWNVFPELIKSVDGKSIAYLGTQDASFCRWSRMDNRGSVKNCYVNANWPEAKAKDPETIKYDVVDPYSNTRVEDVQNLKKDSFIYPVSYPSPGKSYYQLAKWNGFLTSGWADIARRIPLSKRSLLERMLSAKYILQIPVNYWPSAYKDWNKLTMEEQKQIKKNKVKEVNNQLTGSLNEGKTILVEVGYDMAGKELPGWKIVPIEQVKIDGNNLEDSREASEHLMRALGVDPTLVGDGPGKKMGGGSGSDKRVAFNIYVALLQPYRDVILEPLYFIAEYNGWTQKYPGLCFKMIEIELETLDKSHSTSKEVVN</sequence>
<name>A0ABW5U7R9_9SPHI</name>
<dbReference type="RefSeq" id="WP_066753163.1">
    <property type="nucleotide sequence ID" value="NZ_JBHUMB010000005.1"/>
</dbReference>
<protein>
    <submittedName>
        <fullName evidence="2">Uncharacterized protein</fullName>
    </submittedName>
</protein>
<dbReference type="Proteomes" id="UP001597418">
    <property type="component" value="Unassembled WGS sequence"/>
</dbReference>
<proteinExistence type="predicted"/>
<keyword evidence="3" id="KW-1185">Reference proteome</keyword>
<reference evidence="3" key="1">
    <citation type="journal article" date="2019" name="Int. J. Syst. Evol. Microbiol.">
        <title>The Global Catalogue of Microorganisms (GCM) 10K type strain sequencing project: providing services to taxonomists for standard genome sequencing and annotation.</title>
        <authorList>
            <consortium name="The Broad Institute Genomics Platform"/>
            <consortium name="The Broad Institute Genome Sequencing Center for Infectious Disease"/>
            <person name="Wu L."/>
            <person name="Ma J."/>
        </authorList>
    </citation>
    <scope>NUCLEOTIDE SEQUENCE [LARGE SCALE GENOMIC DNA]</scope>
    <source>
        <strain evidence="3">KCTC 42247</strain>
    </source>
</reference>
<accession>A0ABW5U7R9</accession>
<comment type="caution">
    <text evidence="2">The sequence shown here is derived from an EMBL/GenBank/DDBJ whole genome shotgun (WGS) entry which is preliminary data.</text>
</comment>